<dbReference type="PANTHER" id="PTHR24567">
    <property type="entry name" value="CRP FAMILY TRANSCRIPTIONAL REGULATORY PROTEIN"/>
    <property type="match status" value="1"/>
</dbReference>
<dbReference type="Gene3D" id="1.10.10.10">
    <property type="entry name" value="Winged helix-like DNA-binding domain superfamily/Winged helix DNA-binding domain"/>
    <property type="match status" value="1"/>
</dbReference>
<proteinExistence type="predicted"/>
<dbReference type="InterPro" id="IPR036390">
    <property type="entry name" value="WH_DNA-bd_sf"/>
</dbReference>
<dbReference type="InterPro" id="IPR018490">
    <property type="entry name" value="cNMP-bd_dom_sf"/>
</dbReference>
<evidence type="ECO:0000259" key="5">
    <source>
        <dbReference type="PROSITE" id="PS51063"/>
    </source>
</evidence>
<evidence type="ECO:0000313" key="7">
    <source>
        <dbReference type="Proteomes" id="UP001589830"/>
    </source>
</evidence>
<dbReference type="RefSeq" id="WP_188847931.1">
    <property type="nucleotide sequence ID" value="NZ_BMPJ01000025.1"/>
</dbReference>
<dbReference type="InterPro" id="IPR050397">
    <property type="entry name" value="Env_Response_Regulators"/>
</dbReference>
<dbReference type="InterPro" id="IPR036388">
    <property type="entry name" value="WH-like_DNA-bd_sf"/>
</dbReference>
<name>A0ABV6Q3L9_9DEIN</name>
<feature type="domain" description="Cyclic nucleotide-binding" evidence="4">
    <location>
        <begin position="1"/>
        <end position="123"/>
    </location>
</feature>
<keyword evidence="7" id="KW-1185">Reference proteome</keyword>
<dbReference type="SUPFAM" id="SSF51206">
    <property type="entry name" value="cAMP-binding domain-like"/>
    <property type="match status" value="1"/>
</dbReference>
<keyword evidence="3" id="KW-0804">Transcription</keyword>
<feature type="domain" description="HTH crp-type" evidence="5">
    <location>
        <begin position="137"/>
        <end position="200"/>
    </location>
</feature>
<gene>
    <name evidence="6" type="ORF">ACFFFP_11145</name>
</gene>
<dbReference type="SUPFAM" id="SSF46785">
    <property type="entry name" value="Winged helix' DNA-binding domain"/>
    <property type="match status" value="1"/>
</dbReference>
<dbReference type="Pfam" id="PF00027">
    <property type="entry name" value="cNMP_binding"/>
    <property type="match status" value="1"/>
</dbReference>
<dbReference type="SMART" id="SM00419">
    <property type="entry name" value="HTH_CRP"/>
    <property type="match status" value="1"/>
</dbReference>
<protein>
    <submittedName>
        <fullName evidence="6">Crp/Fnr family transcriptional regulator</fullName>
    </submittedName>
</protein>
<dbReference type="CDD" id="cd00038">
    <property type="entry name" value="CAP_ED"/>
    <property type="match status" value="1"/>
</dbReference>
<dbReference type="InterPro" id="IPR012318">
    <property type="entry name" value="HTH_CRP"/>
</dbReference>
<keyword evidence="1" id="KW-0805">Transcription regulation</keyword>
<dbReference type="InterPro" id="IPR000595">
    <property type="entry name" value="cNMP-bd_dom"/>
</dbReference>
<keyword evidence="2" id="KW-0238">DNA-binding</keyword>
<dbReference type="Pfam" id="PF13545">
    <property type="entry name" value="HTH_Crp_2"/>
    <property type="match status" value="1"/>
</dbReference>
<sequence length="209" mass="23103">MFPDLPLEARQAAAKVFRPRRVRRGEVLYRPGDKVDGVYWVREGIFWLEGPGSPDGEEADALGVVGPGGLLGEEALVGEGHRTLGAVALTYAELYFAPKEGLHALLSVHPEVERFLLKALYARLKATEERLWEVRHLSVGQRLARVLLALGREGEVALSHQDLARLVGATRETVTKLLGEWALKGWVELGYRRVEVLDPKALARLAGEL</sequence>
<evidence type="ECO:0000256" key="3">
    <source>
        <dbReference type="ARBA" id="ARBA00023163"/>
    </source>
</evidence>
<evidence type="ECO:0000259" key="4">
    <source>
        <dbReference type="PROSITE" id="PS50042"/>
    </source>
</evidence>
<accession>A0ABV6Q3L9</accession>
<dbReference type="InterPro" id="IPR014710">
    <property type="entry name" value="RmlC-like_jellyroll"/>
</dbReference>
<reference evidence="6 7" key="1">
    <citation type="submission" date="2024-09" db="EMBL/GenBank/DDBJ databases">
        <authorList>
            <person name="Sun Q."/>
            <person name="Mori K."/>
        </authorList>
    </citation>
    <scope>NUCLEOTIDE SEQUENCE [LARGE SCALE GENOMIC DNA]</scope>
    <source>
        <strain evidence="6 7">NCAIM B.02340</strain>
    </source>
</reference>
<organism evidence="6 7">
    <name type="scientific">Thermus composti</name>
    <dbReference type="NCBI Taxonomy" id="532059"/>
    <lineage>
        <taxon>Bacteria</taxon>
        <taxon>Thermotogati</taxon>
        <taxon>Deinococcota</taxon>
        <taxon>Deinococci</taxon>
        <taxon>Thermales</taxon>
        <taxon>Thermaceae</taxon>
        <taxon>Thermus</taxon>
    </lineage>
</organism>
<dbReference type="EMBL" id="JBHLTW010000047">
    <property type="protein sequence ID" value="MFC0596710.1"/>
    <property type="molecule type" value="Genomic_DNA"/>
</dbReference>
<dbReference type="PROSITE" id="PS51063">
    <property type="entry name" value="HTH_CRP_2"/>
    <property type="match status" value="1"/>
</dbReference>
<dbReference type="Proteomes" id="UP001589830">
    <property type="component" value="Unassembled WGS sequence"/>
</dbReference>
<evidence type="ECO:0000256" key="1">
    <source>
        <dbReference type="ARBA" id="ARBA00023015"/>
    </source>
</evidence>
<dbReference type="PANTHER" id="PTHR24567:SF74">
    <property type="entry name" value="HTH-TYPE TRANSCRIPTIONAL REGULATOR ARCR"/>
    <property type="match status" value="1"/>
</dbReference>
<comment type="caution">
    <text evidence="6">The sequence shown here is derived from an EMBL/GenBank/DDBJ whole genome shotgun (WGS) entry which is preliminary data.</text>
</comment>
<evidence type="ECO:0000256" key="2">
    <source>
        <dbReference type="ARBA" id="ARBA00023125"/>
    </source>
</evidence>
<dbReference type="PROSITE" id="PS50042">
    <property type="entry name" value="CNMP_BINDING_3"/>
    <property type="match status" value="1"/>
</dbReference>
<dbReference type="Gene3D" id="2.60.120.10">
    <property type="entry name" value="Jelly Rolls"/>
    <property type="match status" value="1"/>
</dbReference>
<dbReference type="SMART" id="SM00100">
    <property type="entry name" value="cNMP"/>
    <property type="match status" value="1"/>
</dbReference>
<evidence type="ECO:0000313" key="6">
    <source>
        <dbReference type="EMBL" id="MFC0596710.1"/>
    </source>
</evidence>